<evidence type="ECO:0000256" key="1">
    <source>
        <dbReference type="ARBA" id="ARBA00023002"/>
    </source>
</evidence>
<dbReference type="Proteomes" id="UP000254134">
    <property type="component" value="Unassembled WGS sequence"/>
</dbReference>
<dbReference type="InterPro" id="IPR023210">
    <property type="entry name" value="NADP_OxRdtase_dom"/>
</dbReference>
<sequence>MERRALGASGVSVSQVILGCGNFGGIGSSPAFFGRGTSREEAFRLMDAAWELGITTFDTADAYGGGRSETFIGEWLATRGVDVRDRIVIATKTFNPMDTGADHGLGHARIRRQLDGSLRRLGVERVALYLAHDFDAAVPQEETLQAFDELVRAGKVGAVGASNFTGEQLAEALSISELEGLARYEWVQNSFSLLEQGDRETVFPVCREHGLGYTPFSPLAGGWLTGKYRRGEQPPAGSRMTLRPEPYDGYRSDRVFDALEALERAAAELGASTAALALAWVLAVPEISAVVVGPSRVEHLAPAAEAIALDLSAADRDRLTEIFA</sequence>
<dbReference type="Gene3D" id="3.20.20.100">
    <property type="entry name" value="NADP-dependent oxidoreductase domain"/>
    <property type="match status" value="1"/>
</dbReference>
<gene>
    <name evidence="3" type="ORF">Gocc_2051</name>
</gene>
<reference evidence="4" key="2">
    <citation type="journal article" date="2019" name="MicrobiologyOpen">
        <title>High-quality draft genome sequence of Gaiella occulta isolated from a 150 meter deep mineral water borehole and comparison with the genome sequences of other deep-branching lineages of the phylum Actinobacteria.</title>
        <authorList>
            <person name="Severino R."/>
            <person name="Froufe H.J.C."/>
            <person name="Barroso C."/>
            <person name="Albuquerque L."/>
            <person name="Lobo-da-Cunha A."/>
            <person name="da Costa M.S."/>
            <person name="Egas C."/>
        </authorList>
    </citation>
    <scope>NUCLEOTIDE SEQUENCE [LARGE SCALE GENOMIC DNA]</scope>
    <source>
        <strain evidence="4">F2-233</strain>
    </source>
</reference>
<dbReference type="RefSeq" id="WP_114796465.1">
    <property type="nucleotide sequence ID" value="NZ_QQZY01000004.1"/>
</dbReference>
<keyword evidence="1" id="KW-0560">Oxidoreductase</keyword>
<dbReference type="GO" id="GO:0016491">
    <property type="term" value="F:oxidoreductase activity"/>
    <property type="evidence" value="ECO:0007669"/>
    <property type="project" value="UniProtKB-KW"/>
</dbReference>
<proteinExistence type="predicted"/>
<name>A0A7M2YWU3_9ACTN</name>
<dbReference type="SUPFAM" id="SSF51430">
    <property type="entry name" value="NAD(P)-linked oxidoreductase"/>
    <property type="match status" value="1"/>
</dbReference>
<dbReference type="PANTHER" id="PTHR43364:SF4">
    <property type="entry name" value="NAD(P)-LINKED OXIDOREDUCTASE SUPERFAMILY PROTEIN"/>
    <property type="match status" value="1"/>
</dbReference>
<feature type="domain" description="NADP-dependent oxidoreductase" evidence="2">
    <location>
        <begin position="27"/>
        <end position="322"/>
    </location>
</feature>
<dbReference type="InterPro" id="IPR050523">
    <property type="entry name" value="AKR_Detox_Biosynth"/>
</dbReference>
<organism evidence="3 4">
    <name type="scientific">Gaiella occulta</name>
    <dbReference type="NCBI Taxonomy" id="1002870"/>
    <lineage>
        <taxon>Bacteria</taxon>
        <taxon>Bacillati</taxon>
        <taxon>Actinomycetota</taxon>
        <taxon>Thermoleophilia</taxon>
        <taxon>Gaiellales</taxon>
        <taxon>Gaiellaceae</taxon>
        <taxon>Gaiella</taxon>
    </lineage>
</organism>
<protein>
    <submittedName>
        <fullName evidence="3">Aryl-alcohol dehydrogenase-related oxidoreductase</fullName>
    </submittedName>
</protein>
<evidence type="ECO:0000259" key="2">
    <source>
        <dbReference type="Pfam" id="PF00248"/>
    </source>
</evidence>
<dbReference type="Pfam" id="PF00248">
    <property type="entry name" value="Aldo_ket_red"/>
    <property type="match status" value="1"/>
</dbReference>
<dbReference type="GO" id="GO:0005829">
    <property type="term" value="C:cytosol"/>
    <property type="evidence" value="ECO:0007669"/>
    <property type="project" value="TreeGrafter"/>
</dbReference>
<evidence type="ECO:0000313" key="4">
    <source>
        <dbReference type="Proteomes" id="UP000254134"/>
    </source>
</evidence>
<reference evidence="3 4" key="1">
    <citation type="submission" date="2018-07" db="EMBL/GenBank/DDBJ databases">
        <title>High-quality-draft genome sequence of Gaiella occulta.</title>
        <authorList>
            <person name="Severino R."/>
            <person name="Froufe H.J.C."/>
            <person name="Rainey F.A."/>
            <person name="Barroso C."/>
            <person name="Albuquerque L."/>
            <person name="Lobo-Da-Cunha A."/>
            <person name="Da Costa M.S."/>
            <person name="Egas C."/>
        </authorList>
    </citation>
    <scope>NUCLEOTIDE SEQUENCE [LARGE SCALE GENOMIC DNA]</scope>
    <source>
        <strain evidence="3 4">F2-233</strain>
    </source>
</reference>
<accession>A0A7M2YWU3</accession>
<dbReference type="PROSITE" id="PS51257">
    <property type="entry name" value="PROKAR_LIPOPROTEIN"/>
    <property type="match status" value="1"/>
</dbReference>
<dbReference type="InterPro" id="IPR036812">
    <property type="entry name" value="NAD(P)_OxRdtase_dom_sf"/>
</dbReference>
<dbReference type="AlphaFoldDB" id="A0A7M2YWU3"/>
<comment type="caution">
    <text evidence="3">The sequence shown here is derived from an EMBL/GenBank/DDBJ whole genome shotgun (WGS) entry which is preliminary data.</text>
</comment>
<dbReference type="OrthoDB" id="9768793at2"/>
<dbReference type="EMBL" id="QQZY01000004">
    <property type="protein sequence ID" value="RDI74475.1"/>
    <property type="molecule type" value="Genomic_DNA"/>
</dbReference>
<keyword evidence="4" id="KW-1185">Reference proteome</keyword>
<dbReference type="PANTHER" id="PTHR43364">
    <property type="entry name" value="NADH-SPECIFIC METHYLGLYOXAL REDUCTASE-RELATED"/>
    <property type="match status" value="1"/>
</dbReference>
<evidence type="ECO:0000313" key="3">
    <source>
        <dbReference type="EMBL" id="RDI74475.1"/>
    </source>
</evidence>